<keyword evidence="4" id="KW-1185">Reference proteome</keyword>
<reference evidence="3 4" key="1">
    <citation type="submission" date="2023-07" db="EMBL/GenBank/DDBJ databases">
        <title>Sorghum-associated microbial communities from plants grown in Nebraska, USA.</title>
        <authorList>
            <person name="Schachtman D."/>
        </authorList>
    </citation>
    <scope>NUCLEOTIDE SEQUENCE [LARGE SCALE GENOMIC DNA]</scope>
    <source>
        <strain evidence="3 4">3262</strain>
    </source>
</reference>
<feature type="signal peptide" evidence="1">
    <location>
        <begin position="1"/>
        <end position="19"/>
    </location>
</feature>
<dbReference type="InterPro" id="IPR043744">
    <property type="entry name" value="DUF5689"/>
</dbReference>
<evidence type="ECO:0000313" key="3">
    <source>
        <dbReference type="EMBL" id="MDR6941443.1"/>
    </source>
</evidence>
<protein>
    <recommendedName>
        <fullName evidence="2">DUF5689 domain-containing protein</fullName>
    </recommendedName>
</protein>
<comment type="caution">
    <text evidence="3">The sequence shown here is derived from an EMBL/GenBank/DDBJ whole genome shotgun (WGS) entry which is preliminary data.</text>
</comment>
<accession>A0ABU1T820</accession>
<name>A0ABU1T820_9SPHI</name>
<dbReference type="RefSeq" id="WP_310093182.1">
    <property type="nucleotide sequence ID" value="NZ_JAVDUU010000001.1"/>
</dbReference>
<evidence type="ECO:0000259" key="2">
    <source>
        <dbReference type="Pfam" id="PF18942"/>
    </source>
</evidence>
<keyword evidence="1" id="KW-0732">Signal</keyword>
<dbReference type="PROSITE" id="PS51257">
    <property type="entry name" value="PROKAR_LIPOPROTEIN"/>
    <property type="match status" value="1"/>
</dbReference>
<gene>
    <name evidence="3" type="ORF">J2W55_001271</name>
</gene>
<proteinExistence type="predicted"/>
<feature type="domain" description="DUF5689" evidence="2">
    <location>
        <begin position="34"/>
        <end position="245"/>
    </location>
</feature>
<organism evidence="3 4">
    <name type="scientific">Mucilaginibacter pocheonensis</name>
    <dbReference type="NCBI Taxonomy" id="398050"/>
    <lineage>
        <taxon>Bacteria</taxon>
        <taxon>Pseudomonadati</taxon>
        <taxon>Bacteroidota</taxon>
        <taxon>Sphingobacteriia</taxon>
        <taxon>Sphingobacteriales</taxon>
        <taxon>Sphingobacteriaceae</taxon>
        <taxon>Mucilaginibacter</taxon>
    </lineage>
</organism>
<sequence length="516" mass="54083">MKKILFYTFLLLASAGTWSGCTKENNYPGGTLAPTIAISDVRTIYKGADIKLDTKNMFGANQIVGVVVSDHSGGNMPAGLLVVQNKRRAKLRGISISIGDAAATYAPGDSVVINIDGGVLKRVDGTLQLTGIPTSAITKVSSGNTVIGQKVTSSAILANPDAYESTLVAVVKGGFDPLPAPTDKLAGDRVVNDGFGNIGLHTEAAARFADETLPVSANFTGIIFGTTGADGRVVPQLRMRQAKDVTILSSVIEITPIVITGFITDPIGTDANYEYIQLLATRDIDFSTEHFTVVTTNNAGASTPSGFPVKGWATGDLRTYKLEITSGKVTKGTYFYVGGAGKKIAGSASTDISSSNWVTAFDYSTVNSPDFNTTSLPATHGTKTGNLLANSGNAAGVAVFTGTNITETSKPVDVIFYGSGGSLYDPNTNVGYRITNTDFYDLKDLITLVDQPFNRQGSNTLFFPYPTAVSGTFAQLGGQYNAALGKWTAARVLVNLPLTNASVITDIEGEGATKLK</sequence>
<dbReference type="Pfam" id="PF18942">
    <property type="entry name" value="DUF5689"/>
    <property type="match status" value="1"/>
</dbReference>
<feature type="chain" id="PRO_5046550182" description="DUF5689 domain-containing protein" evidence="1">
    <location>
        <begin position="20"/>
        <end position="516"/>
    </location>
</feature>
<evidence type="ECO:0000256" key="1">
    <source>
        <dbReference type="SAM" id="SignalP"/>
    </source>
</evidence>
<dbReference type="EMBL" id="JAVDUU010000001">
    <property type="protein sequence ID" value="MDR6941443.1"/>
    <property type="molecule type" value="Genomic_DNA"/>
</dbReference>
<evidence type="ECO:0000313" key="4">
    <source>
        <dbReference type="Proteomes" id="UP001247620"/>
    </source>
</evidence>
<dbReference type="Proteomes" id="UP001247620">
    <property type="component" value="Unassembled WGS sequence"/>
</dbReference>